<dbReference type="Proteomes" id="UP000789860">
    <property type="component" value="Unassembled WGS sequence"/>
</dbReference>
<protein>
    <submittedName>
        <fullName evidence="1">5224_t:CDS:1</fullName>
    </submittedName>
</protein>
<reference evidence="1" key="1">
    <citation type="submission" date="2021-06" db="EMBL/GenBank/DDBJ databases">
        <authorList>
            <person name="Kallberg Y."/>
            <person name="Tangrot J."/>
            <person name="Rosling A."/>
        </authorList>
    </citation>
    <scope>NUCLEOTIDE SEQUENCE</scope>
    <source>
        <strain evidence="1">AU212A</strain>
    </source>
</reference>
<evidence type="ECO:0000313" key="2">
    <source>
        <dbReference type="Proteomes" id="UP000789860"/>
    </source>
</evidence>
<evidence type="ECO:0000313" key="1">
    <source>
        <dbReference type="EMBL" id="CAG8477922.1"/>
    </source>
</evidence>
<keyword evidence="2" id="KW-1185">Reference proteome</keyword>
<organism evidence="1 2">
    <name type="scientific">Scutellospora calospora</name>
    <dbReference type="NCBI Taxonomy" id="85575"/>
    <lineage>
        <taxon>Eukaryota</taxon>
        <taxon>Fungi</taxon>
        <taxon>Fungi incertae sedis</taxon>
        <taxon>Mucoromycota</taxon>
        <taxon>Glomeromycotina</taxon>
        <taxon>Glomeromycetes</taxon>
        <taxon>Diversisporales</taxon>
        <taxon>Gigasporaceae</taxon>
        <taxon>Scutellospora</taxon>
    </lineage>
</organism>
<sequence length="759" mass="87898">MKKENNLPSPGGESEPLKALIFDLLYDQYRGVIVFIRVFRGELKIKQKIKFYRHQKIYQVEKLGVKTPAEESPIPLPGYQKLKPNIYSNLYPNDSLKFNEFKKALLELQLQDSSLTLESIESNILGPGYCCGFLGLLHREIICERIKQEYDLELILTDPTVNYRLILNNGQKIETANPQKMPELNQIKESLSHGFASFDYQFIGFRAGKIMRVDILLNQQLIPDLSFLVHRQFAEARSREICLNLKQTLNRQNFVIPIQACIGNKVIARETLPALQKNVTGNLYGGDRTRKMKLWQKQKKGKKRMQSLGKVSFTEALILEQNLIKKYQPRFNVLLRDDSTYPYLKITAETNPRYLLTKKINPRQKDLCFGPFPDGTKAREILQILEKVFPLAKCKGNLGQPCLDYSLGQCSGHCFKEVEERYYQTTKQKIVDFFQGKTHQVKKKLQAALQKSIARQEFELAKKEKKILDNLNFFVSEQNVEFPDHQNYDFLGFYSQNNQLACFLLLYRYGKLTAHDARIFKIQESLVSEKELLQSYLYQFYQKNLAPKVLYLPQEIGDQELLTEELGFTCQIPRRGKKRKILDIAQQNAQHLWQKNQLDNFQKSDKLQLLEELGKLLQISTPYYIEVLDISNLFQQDIVAGFLTCINGEIDKKKSKIYRLTANGGKGQVKAVLKVFQNLNLKTPVIGLVKNEKHQTEKIVTSKSPSTKMQQLVFPPRGIVKNFLTNLQVEQGADEQDKYQQEKNPSKLIFFPAWESLCL</sequence>
<gene>
    <name evidence="1" type="ORF">SCALOS_LOCUS2304</name>
</gene>
<proteinExistence type="predicted"/>
<comment type="caution">
    <text evidence="1">The sequence shown here is derived from an EMBL/GenBank/DDBJ whole genome shotgun (WGS) entry which is preliminary data.</text>
</comment>
<accession>A0ACA9KJS8</accession>
<dbReference type="EMBL" id="CAJVPM010001993">
    <property type="protein sequence ID" value="CAG8477922.1"/>
    <property type="molecule type" value="Genomic_DNA"/>
</dbReference>
<name>A0ACA9KJS8_9GLOM</name>